<dbReference type="GO" id="GO:0004185">
    <property type="term" value="F:serine-type carboxypeptidase activity"/>
    <property type="evidence" value="ECO:0007669"/>
    <property type="project" value="InterPro"/>
</dbReference>
<comment type="caution">
    <text evidence="6">The sequence shown here is derived from an EMBL/GenBank/DDBJ whole genome shotgun (WGS) entry which is preliminary data.</text>
</comment>
<dbReference type="AlphaFoldDB" id="A0A7J6L4W3"/>
<comment type="similarity">
    <text evidence="1">Belongs to the peptidase S10 family.</text>
</comment>
<keyword evidence="4" id="KW-0378">Hydrolase</keyword>
<gene>
    <name evidence="6" type="ORF">FOL47_010085</name>
</gene>
<dbReference type="InterPro" id="IPR029058">
    <property type="entry name" value="AB_hydrolase_fold"/>
</dbReference>
<reference evidence="6 7" key="1">
    <citation type="submission" date="2020-04" db="EMBL/GenBank/DDBJ databases">
        <title>Perkinsus chesapeaki whole genome sequence.</title>
        <authorList>
            <person name="Bogema D.R."/>
        </authorList>
    </citation>
    <scope>NUCLEOTIDE SEQUENCE [LARGE SCALE GENOMIC DNA]</scope>
    <source>
        <strain evidence="6">ATCC PRA-425</strain>
    </source>
</reference>
<keyword evidence="3" id="KW-0645">Protease</keyword>
<evidence type="ECO:0000256" key="2">
    <source>
        <dbReference type="ARBA" id="ARBA00022645"/>
    </source>
</evidence>
<dbReference type="Proteomes" id="UP000591131">
    <property type="component" value="Unassembled WGS sequence"/>
</dbReference>
<evidence type="ECO:0008006" key="8">
    <source>
        <dbReference type="Google" id="ProtNLM"/>
    </source>
</evidence>
<dbReference type="InterPro" id="IPR001563">
    <property type="entry name" value="Peptidase_S10"/>
</dbReference>
<name>A0A7J6L4W3_PERCH</name>
<evidence type="ECO:0000256" key="1">
    <source>
        <dbReference type="ARBA" id="ARBA00009431"/>
    </source>
</evidence>
<dbReference type="OrthoDB" id="443318at2759"/>
<dbReference type="EMBL" id="JAAPAO010000751">
    <property type="protein sequence ID" value="KAF4654231.1"/>
    <property type="molecule type" value="Genomic_DNA"/>
</dbReference>
<keyword evidence="5" id="KW-0325">Glycoprotein</keyword>
<dbReference type="GO" id="GO:0006508">
    <property type="term" value="P:proteolysis"/>
    <property type="evidence" value="ECO:0007669"/>
    <property type="project" value="UniProtKB-KW"/>
</dbReference>
<accession>A0A7J6L4W3</accession>
<keyword evidence="7" id="KW-1185">Reference proteome</keyword>
<evidence type="ECO:0000256" key="4">
    <source>
        <dbReference type="ARBA" id="ARBA00022801"/>
    </source>
</evidence>
<protein>
    <recommendedName>
        <fullName evidence="8">Thymus-specific serine protease</fullName>
    </recommendedName>
</protein>
<evidence type="ECO:0000256" key="5">
    <source>
        <dbReference type="ARBA" id="ARBA00023180"/>
    </source>
</evidence>
<dbReference type="PANTHER" id="PTHR11802:SF113">
    <property type="entry name" value="SERINE CARBOXYPEPTIDASE CTSA-4.1"/>
    <property type="match status" value="1"/>
</dbReference>
<dbReference type="Pfam" id="PF00450">
    <property type="entry name" value="Peptidase_S10"/>
    <property type="match status" value="1"/>
</dbReference>
<organism evidence="6 7">
    <name type="scientific">Perkinsus chesapeaki</name>
    <name type="common">Clam parasite</name>
    <name type="synonym">Perkinsus andrewsi</name>
    <dbReference type="NCBI Taxonomy" id="330153"/>
    <lineage>
        <taxon>Eukaryota</taxon>
        <taxon>Sar</taxon>
        <taxon>Alveolata</taxon>
        <taxon>Perkinsozoa</taxon>
        <taxon>Perkinsea</taxon>
        <taxon>Perkinsida</taxon>
        <taxon>Perkinsidae</taxon>
        <taxon>Perkinsus</taxon>
    </lineage>
</organism>
<keyword evidence="2" id="KW-0121">Carboxypeptidase</keyword>
<dbReference type="SUPFAM" id="SSF53474">
    <property type="entry name" value="alpha/beta-Hydrolases"/>
    <property type="match status" value="1"/>
</dbReference>
<evidence type="ECO:0000313" key="7">
    <source>
        <dbReference type="Proteomes" id="UP000591131"/>
    </source>
</evidence>
<dbReference type="Gene3D" id="3.40.50.1820">
    <property type="entry name" value="alpha/beta hydrolase"/>
    <property type="match status" value="1"/>
</dbReference>
<dbReference type="PRINTS" id="PR00724">
    <property type="entry name" value="CRBOXYPTASEC"/>
</dbReference>
<evidence type="ECO:0000256" key="3">
    <source>
        <dbReference type="ARBA" id="ARBA00022670"/>
    </source>
</evidence>
<dbReference type="PANTHER" id="PTHR11802">
    <property type="entry name" value="SERINE PROTEASE FAMILY S10 SERINE CARBOXYPEPTIDASE"/>
    <property type="match status" value="1"/>
</dbReference>
<evidence type="ECO:0000313" key="6">
    <source>
        <dbReference type="EMBL" id="KAF4654231.1"/>
    </source>
</evidence>
<sequence>MKGDKTFPIEYSFNTFANVMYIDQPASVGFSKGTTPTNSVDAAKSTRKALESFFNKYQTYNSKVFLVGQSYAGHYIPALAEQMLQDKSPIRLRGVILGNSLVSSQIQFSSMPTMALKSGTVRSVISKAEYDAMVKDLPLVIDSMQQCLAHRDDVTLCKRSFDTYYGTLVDPVRRQNIDTYDLRLKCVKPFPECRNTEKFTTFFNNPRVQEYLGVSKVWMKSSKSVGEAFLGDMPVDYSSSLAKILDRGLKDYICNWIGSRQMAMAIQWAGKEGFSKAPDSRFFTRGGNPIGKLKTFTFKNTGGQLNFAQVFQAGHSAAEDSPAGVLQLVDNFVFGRYR</sequence>
<proteinExistence type="inferred from homology"/>